<feature type="non-terminal residue" evidence="2">
    <location>
        <position position="1"/>
    </location>
</feature>
<feature type="region of interest" description="Disordered" evidence="1">
    <location>
        <begin position="1"/>
        <end position="22"/>
    </location>
</feature>
<proteinExistence type="predicted"/>
<reference evidence="2" key="1">
    <citation type="submission" date="2020-02" db="EMBL/GenBank/DDBJ databases">
        <authorList>
            <person name="Meier V. D."/>
        </authorList>
    </citation>
    <scope>NUCLEOTIDE SEQUENCE</scope>
    <source>
        <strain evidence="2">AVDCRST_MAG81</strain>
    </source>
</reference>
<gene>
    <name evidence="2" type="ORF">AVDCRST_MAG81-1992</name>
</gene>
<dbReference type="AlphaFoldDB" id="A0A6J4VF41"/>
<protein>
    <submittedName>
        <fullName evidence="2">Uncharacterized protein</fullName>
    </submittedName>
</protein>
<evidence type="ECO:0000256" key="1">
    <source>
        <dbReference type="SAM" id="MobiDB-lite"/>
    </source>
</evidence>
<sequence length="22" mass="2308">GRRTKSEGSAAVGTVVSEERQC</sequence>
<dbReference type="EMBL" id="CADCWO010000105">
    <property type="protein sequence ID" value="CAA9573784.1"/>
    <property type="molecule type" value="Genomic_DNA"/>
</dbReference>
<evidence type="ECO:0000313" key="2">
    <source>
        <dbReference type="EMBL" id="CAA9573784.1"/>
    </source>
</evidence>
<accession>A0A6J4VF41</accession>
<name>A0A6J4VF41_9CYAN</name>
<feature type="non-terminal residue" evidence="2">
    <location>
        <position position="22"/>
    </location>
</feature>
<organism evidence="2">
    <name type="scientific">uncultured Synechococcales cyanobacterium</name>
    <dbReference type="NCBI Taxonomy" id="1936017"/>
    <lineage>
        <taxon>Bacteria</taxon>
        <taxon>Bacillati</taxon>
        <taxon>Cyanobacteriota</taxon>
        <taxon>Cyanophyceae</taxon>
        <taxon>Synechococcales</taxon>
        <taxon>environmental samples</taxon>
    </lineage>
</organism>